<dbReference type="GO" id="GO:1990533">
    <property type="term" value="C:Dom34-Hbs1 complex"/>
    <property type="evidence" value="ECO:0007669"/>
    <property type="project" value="UniProtKB-ARBA"/>
</dbReference>
<evidence type="ECO:0000256" key="5">
    <source>
        <dbReference type="ARBA" id="ARBA00022618"/>
    </source>
</evidence>
<evidence type="ECO:0000256" key="1">
    <source>
        <dbReference type="ARBA" id="ARBA00001968"/>
    </source>
</evidence>
<dbReference type="OrthoDB" id="10249111at2759"/>
<comment type="caution">
    <text evidence="13">The sequence shown here is derived from an EMBL/GenBank/DDBJ whole genome shotgun (WGS) entry which is preliminary data.</text>
</comment>
<dbReference type="Gene3D" id="2.30.30.870">
    <property type="entry name" value="Pelota, domain A"/>
    <property type="match status" value="1"/>
</dbReference>
<evidence type="ECO:0000313" key="14">
    <source>
        <dbReference type="Proteomes" id="UP000620104"/>
    </source>
</evidence>
<keyword evidence="9" id="KW-0131">Cell cycle</keyword>
<keyword evidence="8" id="KW-0469">Meiosis</keyword>
<dbReference type="InterPro" id="IPR005141">
    <property type="entry name" value="eRF1_2"/>
</dbReference>
<dbReference type="SMART" id="SM01194">
    <property type="entry name" value="eRF1_1"/>
    <property type="match status" value="1"/>
</dbReference>
<name>A0A8H3YE82_9TREE</name>
<keyword evidence="5" id="KW-0132">Cell division</keyword>
<reference evidence="13" key="1">
    <citation type="submission" date="2020-07" db="EMBL/GenBank/DDBJ databases">
        <title>Draft Genome Sequence of a Deep-Sea Yeast, Naganishia (Cryptococcus) liquefaciens strain N6.</title>
        <authorList>
            <person name="Han Y.W."/>
            <person name="Kajitani R."/>
            <person name="Morimoto H."/>
            <person name="Parhat M."/>
            <person name="Tsubouchi H."/>
            <person name="Bakenova O."/>
            <person name="Ogata M."/>
            <person name="Argunhan B."/>
            <person name="Aoki R."/>
            <person name="Kajiwara S."/>
            <person name="Itoh T."/>
            <person name="Iwasaki H."/>
        </authorList>
    </citation>
    <scope>NUCLEOTIDE SEQUENCE</scope>
    <source>
        <strain evidence="13">N6</strain>
    </source>
</reference>
<dbReference type="GO" id="GO:0071025">
    <property type="term" value="P:RNA surveillance"/>
    <property type="evidence" value="ECO:0007669"/>
    <property type="project" value="InterPro"/>
</dbReference>
<dbReference type="InterPro" id="IPR042226">
    <property type="entry name" value="eFR1_2_sf"/>
</dbReference>
<dbReference type="Pfam" id="PF03464">
    <property type="entry name" value="eRF1_2"/>
    <property type="match status" value="1"/>
</dbReference>
<comment type="subcellular location">
    <subcellularLocation>
        <location evidence="2 10">Cytoplasm</location>
    </subcellularLocation>
</comment>
<keyword evidence="7" id="KW-0498">Mitosis</keyword>
<dbReference type="SUPFAM" id="SSF159065">
    <property type="entry name" value="Dom34/Pelota N-terminal domain-like"/>
    <property type="match status" value="1"/>
</dbReference>
<dbReference type="GO" id="GO:0032790">
    <property type="term" value="P:ribosome disassembly"/>
    <property type="evidence" value="ECO:0007669"/>
    <property type="project" value="TreeGrafter"/>
</dbReference>
<dbReference type="InterPro" id="IPR005140">
    <property type="entry name" value="eRF1_Pelota-like_N"/>
</dbReference>
<dbReference type="EMBL" id="BLZA01000007">
    <property type="protein sequence ID" value="GHJ84506.1"/>
    <property type="molecule type" value="Genomic_DNA"/>
</dbReference>
<dbReference type="FunFam" id="3.30.1330.30:FF:000008">
    <property type="entry name" value="Protein pelota homolog"/>
    <property type="match status" value="1"/>
</dbReference>
<evidence type="ECO:0000256" key="8">
    <source>
        <dbReference type="ARBA" id="ARBA00023254"/>
    </source>
</evidence>
<feature type="region of interest" description="Disordered" evidence="11">
    <location>
        <begin position="414"/>
        <end position="434"/>
    </location>
</feature>
<dbReference type="AlphaFoldDB" id="A0A8H3YE82"/>
<dbReference type="InterPro" id="IPR038069">
    <property type="entry name" value="Pelota/DOM34_N"/>
</dbReference>
<dbReference type="Pfam" id="PF26356">
    <property type="entry name" value="Pelota_N"/>
    <property type="match status" value="1"/>
</dbReference>
<dbReference type="Pfam" id="PF03465">
    <property type="entry name" value="eRF1_3"/>
    <property type="match status" value="1"/>
</dbReference>
<evidence type="ECO:0000256" key="4">
    <source>
        <dbReference type="ARBA" id="ARBA00022490"/>
    </source>
</evidence>
<dbReference type="FunFam" id="3.30.420.60:FF:000004">
    <property type="entry name" value="Protein DOM34 homolog"/>
    <property type="match status" value="1"/>
</dbReference>
<evidence type="ECO:0000256" key="11">
    <source>
        <dbReference type="SAM" id="MobiDB-lite"/>
    </source>
</evidence>
<evidence type="ECO:0000256" key="10">
    <source>
        <dbReference type="RuleBase" id="RU362019"/>
    </source>
</evidence>
<evidence type="ECO:0000256" key="2">
    <source>
        <dbReference type="ARBA" id="ARBA00004496"/>
    </source>
</evidence>
<keyword evidence="6 10" id="KW-0479">Metal-binding</keyword>
<gene>
    <name evidence="13" type="ORF">NliqN6_0908</name>
</gene>
<dbReference type="GO" id="GO:0051301">
    <property type="term" value="P:cell division"/>
    <property type="evidence" value="ECO:0007669"/>
    <property type="project" value="UniProtKB-KW"/>
</dbReference>
<evidence type="ECO:0000256" key="3">
    <source>
        <dbReference type="ARBA" id="ARBA00009504"/>
    </source>
</evidence>
<evidence type="ECO:0000313" key="13">
    <source>
        <dbReference type="EMBL" id="GHJ84506.1"/>
    </source>
</evidence>
<evidence type="ECO:0000256" key="7">
    <source>
        <dbReference type="ARBA" id="ARBA00022776"/>
    </source>
</evidence>
<sequence length="434" mass="48205">MKLVNKHIERDGSGYVTLRPEDDEDMWHVYNLISEGDEVRAGAIRRVTTTSSTGSTDSTRVRLNLTIRVKKVSMAPVQSSQLSHPDFLQTSFSPSASSSNGATSQDPKNSTATLQINGTVTNENDYVKLGAHHTLDLEANRDFRLYKASGWDSVSLERIEEATREGRGADVGAVVLGEGHATICLLSEHMTVIRQRIDSSIPRKRAGAASAHEKAMEKFFAAVYAAILRHLPFQTLRAIVIASPGFTKESLYDYVFQQASATSNKPLMQSRPKWVKVHSNTSHVHGLVEALRSPEVATLLQGTKFAREGIMLDKFHKMLGSDELRAWYGPDHVELAIDRGAVGTLLISDELFRSNDPGQRKRYVEMVEAVRAKGGEALIFSSMHESGQQLNMLTGIAAILTYPLDIEVVEMEEREEKERLEREKREAENAAVEE</sequence>
<dbReference type="GO" id="GO:0051321">
    <property type="term" value="P:meiotic cell cycle"/>
    <property type="evidence" value="ECO:0007669"/>
    <property type="project" value="UniProtKB-KW"/>
</dbReference>
<feature type="compositionally biased region" description="Basic and acidic residues" evidence="11">
    <location>
        <begin position="414"/>
        <end position="428"/>
    </location>
</feature>
<evidence type="ECO:0000256" key="9">
    <source>
        <dbReference type="ARBA" id="ARBA00023306"/>
    </source>
</evidence>
<evidence type="ECO:0000256" key="6">
    <source>
        <dbReference type="ARBA" id="ARBA00022723"/>
    </source>
</evidence>
<dbReference type="InterPro" id="IPR058547">
    <property type="entry name" value="Pelota_N"/>
</dbReference>
<dbReference type="Gene3D" id="3.30.420.60">
    <property type="entry name" value="eRF1 domain 2"/>
    <property type="match status" value="1"/>
</dbReference>
<dbReference type="GO" id="GO:0006412">
    <property type="term" value="P:translation"/>
    <property type="evidence" value="ECO:0007669"/>
    <property type="project" value="UniProtKB-ARBA"/>
</dbReference>
<protein>
    <recommendedName>
        <fullName evidence="10">Protein DOM34 homolog</fullName>
    </recommendedName>
</protein>
<dbReference type="InterPro" id="IPR005142">
    <property type="entry name" value="eRF1_3"/>
</dbReference>
<dbReference type="SUPFAM" id="SSF53137">
    <property type="entry name" value="Translational machinery components"/>
    <property type="match status" value="1"/>
</dbReference>
<evidence type="ECO:0000259" key="12">
    <source>
        <dbReference type="SMART" id="SM01194"/>
    </source>
</evidence>
<dbReference type="SUPFAM" id="SSF55315">
    <property type="entry name" value="L30e-like"/>
    <property type="match status" value="1"/>
</dbReference>
<dbReference type="Gene3D" id="3.30.1330.30">
    <property type="match status" value="1"/>
</dbReference>
<dbReference type="GO" id="GO:0005737">
    <property type="term" value="C:cytoplasm"/>
    <property type="evidence" value="ECO:0007669"/>
    <property type="project" value="UniProtKB-SubCell"/>
</dbReference>
<accession>A0A8H3YE82</accession>
<feature type="region of interest" description="Disordered" evidence="11">
    <location>
        <begin position="79"/>
        <end position="111"/>
    </location>
</feature>
<dbReference type="Proteomes" id="UP000620104">
    <property type="component" value="Unassembled WGS sequence"/>
</dbReference>
<organism evidence="13 14">
    <name type="scientific">Naganishia liquefaciens</name>
    <dbReference type="NCBI Taxonomy" id="104408"/>
    <lineage>
        <taxon>Eukaryota</taxon>
        <taxon>Fungi</taxon>
        <taxon>Dikarya</taxon>
        <taxon>Basidiomycota</taxon>
        <taxon>Agaricomycotina</taxon>
        <taxon>Tremellomycetes</taxon>
        <taxon>Filobasidiales</taxon>
        <taxon>Filobasidiaceae</taxon>
        <taxon>Naganishia</taxon>
    </lineage>
</organism>
<dbReference type="GO" id="GO:0070651">
    <property type="term" value="P:nonfunctional rRNA decay"/>
    <property type="evidence" value="ECO:0007669"/>
    <property type="project" value="TreeGrafter"/>
</dbReference>
<comment type="similarity">
    <text evidence="3 10">Belongs to the eukaryotic release factor 1 family. Pelota subfamily.</text>
</comment>
<dbReference type="PANTHER" id="PTHR10853:SF0">
    <property type="entry name" value="PROTEIN PELOTA HOMOLOG"/>
    <property type="match status" value="1"/>
</dbReference>
<dbReference type="GO" id="GO:0070481">
    <property type="term" value="P:nuclear-transcribed mRNA catabolic process, non-stop decay"/>
    <property type="evidence" value="ECO:0007669"/>
    <property type="project" value="InterPro"/>
</dbReference>
<dbReference type="NCBIfam" id="TIGR00111">
    <property type="entry name" value="pelota"/>
    <property type="match status" value="1"/>
</dbReference>
<proteinExistence type="inferred from homology"/>
<comment type="function">
    <text evidence="10">Component of the Dom34-Hbs1 complex, a complex that recognizes stalled ribosomes and triggers the No-Go Decay (NGD) pathway (PubMed:20890290). In the Dom34-Hbs1 complex, dom34 recognizes ribosomes stalled at the 3' end of an mRNA and engages stalled ribosomes by destabilizing mRNA in the mRNA channel. Following ribosome-binding, the Dom34-Hbs1 complex promotes the disassembly of stalled ribosomes, followed by degradation of damaged mRNAs as part of the NGD pathway.</text>
</comment>
<dbReference type="GO" id="GO:0046872">
    <property type="term" value="F:metal ion binding"/>
    <property type="evidence" value="ECO:0007669"/>
    <property type="project" value="UniProtKB-KW"/>
</dbReference>
<keyword evidence="14" id="KW-1185">Reference proteome</keyword>
<dbReference type="GO" id="GO:0070966">
    <property type="term" value="P:nuclear-transcribed mRNA catabolic process, no-go decay"/>
    <property type="evidence" value="ECO:0007669"/>
    <property type="project" value="InterPro"/>
</dbReference>
<dbReference type="InterPro" id="IPR029064">
    <property type="entry name" value="Ribosomal_eL30-like_sf"/>
</dbReference>
<comment type="cofactor">
    <cofactor evidence="1 10">
        <name>a divalent metal cation</name>
        <dbReference type="ChEBI" id="CHEBI:60240"/>
    </cofactor>
</comment>
<dbReference type="PANTHER" id="PTHR10853">
    <property type="entry name" value="PELOTA"/>
    <property type="match status" value="1"/>
</dbReference>
<keyword evidence="4 10" id="KW-0963">Cytoplasm</keyword>
<feature type="compositionally biased region" description="Low complexity" evidence="11">
    <location>
        <begin position="90"/>
        <end position="104"/>
    </location>
</feature>
<feature type="domain" description="eRF1/Pelota-like N-terminal" evidence="12">
    <location>
        <begin position="1"/>
        <end position="164"/>
    </location>
</feature>
<dbReference type="InterPro" id="IPR004405">
    <property type="entry name" value="TF_pelota"/>
</dbReference>